<reference evidence="1" key="1">
    <citation type="journal article" date="2019" name="bioRxiv">
        <title>The Genome of the Zebra Mussel, Dreissena polymorpha: A Resource for Invasive Species Research.</title>
        <authorList>
            <person name="McCartney M.A."/>
            <person name="Auch B."/>
            <person name="Kono T."/>
            <person name="Mallez S."/>
            <person name="Zhang Y."/>
            <person name="Obille A."/>
            <person name="Becker A."/>
            <person name="Abrahante J.E."/>
            <person name="Garbe J."/>
            <person name="Badalamenti J.P."/>
            <person name="Herman A."/>
            <person name="Mangelson H."/>
            <person name="Liachko I."/>
            <person name="Sullivan S."/>
            <person name="Sone E.D."/>
            <person name="Koren S."/>
            <person name="Silverstein K.A.T."/>
            <person name="Beckman K.B."/>
            <person name="Gohl D.M."/>
        </authorList>
    </citation>
    <scope>NUCLEOTIDE SEQUENCE</scope>
    <source>
        <strain evidence="1">Duluth1</strain>
        <tissue evidence="1">Whole animal</tissue>
    </source>
</reference>
<dbReference type="AlphaFoldDB" id="A0A9D4E981"/>
<dbReference type="EMBL" id="JAIWYP010000009">
    <property type="protein sequence ID" value="KAH3776274.1"/>
    <property type="molecule type" value="Genomic_DNA"/>
</dbReference>
<proteinExistence type="predicted"/>
<sequence length="50" mass="5647">MGQDMAPPNPFAKCLSVQRTTYAHQMKRSVVMGRSTSIARKLRMKTHQLG</sequence>
<dbReference type="Proteomes" id="UP000828390">
    <property type="component" value="Unassembled WGS sequence"/>
</dbReference>
<evidence type="ECO:0000313" key="2">
    <source>
        <dbReference type="Proteomes" id="UP000828390"/>
    </source>
</evidence>
<reference evidence="1" key="2">
    <citation type="submission" date="2020-11" db="EMBL/GenBank/DDBJ databases">
        <authorList>
            <person name="McCartney M.A."/>
            <person name="Auch B."/>
            <person name="Kono T."/>
            <person name="Mallez S."/>
            <person name="Becker A."/>
            <person name="Gohl D.M."/>
            <person name="Silverstein K.A.T."/>
            <person name="Koren S."/>
            <person name="Bechman K.B."/>
            <person name="Herman A."/>
            <person name="Abrahante J.E."/>
            <person name="Garbe J."/>
        </authorList>
    </citation>
    <scope>NUCLEOTIDE SEQUENCE</scope>
    <source>
        <strain evidence="1">Duluth1</strain>
        <tissue evidence="1">Whole animal</tissue>
    </source>
</reference>
<evidence type="ECO:0000313" key="1">
    <source>
        <dbReference type="EMBL" id="KAH3776274.1"/>
    </source>
</evidence>
<protein>
    <submittedName>
        <fullName evidence="1">Uncharacterized protein</fullName>
    </submittedName>
</protein>
<comment type="caution">
    <text evidence="1">The sequence shown here is derived from an EMBL/GenBank/DDBJ whole genome shotgun (WGS) entry which is preliminary data.</text>
</comment>
<gene>
    <name evidence="1" type="ORF">DPMN_177694</name>
</gene>
<accession>A0A9D4E981</accession>
<organism evidence="1 2">
    <name type="scientific">Dreissena polymorpha</name>
    <name type="common">Zebra mussel</name>
    <name type="synonym">Mytilus polymorpha</name>
    <dbReference type="NCBI Taxonomy" id="45954"/>
    <lineage>
        <taxon>Eukaryota</taxon>
        <taxon>Metazoa</taxon>
        <taxon>Spiralia</taxon>
        <taxon>Lophotrochozoa</taxon>
        <taxon>Mollusca</taxon>
        <taxon>Bivalvia</taxon>
        <taxon>Autobranchia</taxon>
        <taxon>Heteroconchia</taxon>
        <taxon>Euheterodonta</taxon>
        <taxon>Imparidentia</taxon>
        <taxon>Neoheterodontei</taxon>
        <taxon>Myida</taxon>
        <taxon>Dreissenoidea</taxon>
        <taxon>Dreissenidae</taxon>
        <taxon>Dreissena</taxon>
    </lineage>
</organism>
<keyword evidence="2" id="KW-1185">Reference proteome</keyword>
<name>A0A9D4E981_DREPO</name>